<feature type="domain" description="Mur ligase central" evidence="12">
    <location>
        <begin position="122"/>
        <end position="300"/>
    </location>
</feature>
<keyword evidence="4 9" id="KW-0436">Ligase</keyword>
<evidence type="ECO:0000256" key="6">
    <source>
        <dbReference type="ARBA" id="ARBA00022741"/>
    </source>
</evidence>
<dbReference type="AlphaFoldDB" id="A0A1H9FRE9"/>
<evidence type="ECO:0000259" key="11">
    <source>
        <dbReference type="Pfam" id="PF02875"/>
    </source>
</evidence>
<dbReference type="GO" id="GO:0005524">
    <property type="term" value="F:ATP binding"/>
    <property type="evidence" value="ECO:0007669"/>
    <property type="project" value="UniProtKB-UniRule"/>
</dbReference>
<dbReference type="InterPro" id="IPR018109">
    <property type="entry name" value="Folylpolyglutamate_synth_CS"/>
</dbReference>
<feature type="domain" description="Mur ligase C-terminal" evidence="11">
    <location>
        <begin position="323"/>
        <end position="437"/>
    </location>
</feature>
<dbReference type="SUPFAM" id="SSF53623">
    <property type="entry name" value="MurD-like peptide ligases, catalytic domain"/>
    <property type="match status" value="1"/>
</dbReference>
<evidence type="ECO:0000256" key="1">
    <source>
        <dbReference type="ARBA" id="ARBA00004496"/>
    </source>
</evidence>
<dbReference type="RefSeq" id="WP_092496056.1">
    <property type="nucleotide sequence ID" value="NZ_FOFG01000004.1"/>
</dbReference>
<comment type="subcellular location">
    <subcellularLocation>
        <location evidence="1 9 10">Cytoplasm</location>
    </subcellularLocation>
</comment>
<comment type="function">
    <text evidence="9 10">Cell wall formation. Catalyzes the addition of glutamate to the nucleotide precursor UDP-N-acetylmuramoyl-L-alanine (UMA).</text>
</comment>
<gene>
    <name evidence="9" type="primary">murD</name>
    <name evidence="13" type="ORF">SAMN05216548_104191</name>
</gene>
<evidence type="ECO:0000256" key="10">
    <source>
        <dbReference type="RuleBase" id="RU003664"/>
    </source>
</evidence>
<dbReference type="InterPro" id="IPR005762">
    <property type="entry name" value="MurD"/>
</dbReference>
<dbReference type="GO" id="GO:0005737">
    <property type="term" value="C:cytoplasm"/>
    <property type="evidence" value="ECO:0007669"/>
    <property type="project" value="UniProtKB-SubCell"/>
</dbReference>
<organism evidence="13 14">
    <name type="scientific">Faunimonas pinastri</name>
    <dbReference type="NCBI Taxonomy" id="1855383"/>
    <lineage>
        <taxon>Bacteria</taxon>
        <taxon>Pseudomonadati</taxon>
        <taxon>Pseudomonadota</taxon>
        <taxon>Alphaproteobacteria</taxon>
        <taxon>Hyphomicrobiales</taxon>
        <taxon>Afifellaceae</taxon>
        <taxon>Faunimonas</taxon>
    </lineage>
</organism>
<evidence type="ECO:0000256" key="3">
    <source>
        <dbReference type="ARBA" id="ARBA00022490"/>
    </source>
</evidence>
<dbReference type="PROSITE" id="PS01011">
    <property type="entry name" value="FOLYLPOLYGLU_SYNT_1"/>
    <property type="match status" value="1"/>
</dbReference>
<dbReference type="InterPro" id="IPR036615">
    <property type="entry name" value="Mur_ligase_C_dom_sf"/>
</dbReference>
<dbReference type="EMBL" id="FOFG01000004">
    <property type="protein sequence ID" value="SEQ40500.1"/>
    <property type="molecule type" value="Genomic_DNA"/>
</dbReference>
<reference evidence="13 14" key="1">
    <citation type="submission" date="2016-10" db="EMBL/GenBank/DDBJ databases">
        <authorList>
            <person name="de Groot N.N."/>
        </authorList>
    </citation>
    <scope>NUCLEOTIDE SEQUENCE [LARGE SCALE GENOMIC DNA]</scope>
    <source>
        <strain evidence="13 14">A52C2</strain>
    </source>
</reference>
<dbReference type="PANTHER" id="PTHR43692">
    <property type="entry name" value="UDP-N-ACETYLMURAMOYLALANINE--D-GLUTAMATE LIGASE"/>
    <property type="match status" value="1"/>
</dbReference>
<dbReference type="SUPFAM" id="SSF51735">
    <property type="entry name" value="NAD(P)-binding Rossmann-fold domains"/>
    <property type="match status" value="1"/>
</dbReference>
<dbReference type="HAMAP" id="MF_00639">
    <property type="entry name" value="MurD"/>
    <property type="match status" value="1"/>
</dbReference>
<name>A0A1H9FRE9_9HYPH</name>
<evidence type="ECO:0000256" key="8">
    <source>
        <dbReference type="ARBA" id="ARBA00023306"/>
    </source>
</evidence>
<dbReference type="GO" id="GO:0008764">
    <property type="term" value="F:UDP-N-acetylmuramoylalanine-D-glutamate ligase activity"/>
    <property type="evidence" value="ECO:0007669"/>
    <property type="project" value="UniProtKB-UniRule"/>
</dbReference>
<keyword evidence="3 9" id="KW-0963">Cytoplasm</keyword>
<dbReference type="STRING" id="1855383.SAMN05216548_104191"/>
<dbReference type="GO" id="GO:0008360">
    <property type="term" value="P:regulation of cell shape"/>
    <property type="evidence" value="ECO:0007669"/>
    <property type="project" value="UniProtKB-KW"/>
</dbReference>
<evidence type="ECO:0000256" key="7">
    <source>
        <dbReference type="ARBA" id="ARBA00022840"/>
    </source>
</evidence>
<evidence type="ECO:0000256" key="9">
    <source>
        <dbReference type="HAMAP-Rule" id="MF_00639"/>
    </source>
</evidence>
<keyword evidence="6 9" id="KW-0547">Nucleotide-binding</keyword>
<dbReference type="UniPathway" id="UPA00219"/>
<evidence type="ECO:0000259" key="12">
    <source>
        <dbReference type="Pfam" id="PF08245"/>
    </source>
</evidence>
<dbReference type="Gene3D" id="3.40.50.720">
    <property type="entry name" value="NAD(P)-binding Rossmann-like Domain"/>
    <property type="match status" value="1"/>
</dbReference>
<dbReference type="NCBIfam" id="TIGR01087">
    <property type="entry name" value="murD"/>
    <property type="match status" value="1"/>
</dbReference>
<dbReference type="InterPro" id="IPR004101">
    <property type="entry name" value="Mur_ligase_C"/>
</dbReference>
<dbReference type="GO" id="GO:0009252">
    <property type="term" value="P:peptidoglycan biosynthetic process"/>
    <property type="evidence" value="ECO:0007669"/>
    <property type="project" value="UniProtKB-UniRule"/>
</dbReference>
<dbReference type="SUPFAM" id="SSF53244">
    <property type="entry name" value="MurD-like peptide ligases, peptide-binding domain"/>
    <property type="match status" value="1"/>
</dbReference>
<keyword evidence="8 9" id="KW-0131">Cell cycle</keyword>
<keyword evidence="7 9" id="KW-0067">ATP-binding</keyword>
<dbReference type="Proteomes" id="UP000199647">
    <property type="component" value="Unassembled WGS sequence"/>
</dbReference>
<keyword evidence="9 10" id="KW-0133">Cell shape</keyword>
<keyword evidence="9 10" id="KW-0961">Cell wall biogenesis/degradation</keyword>
<dbReference type="Pfam" id="PF02875">
    <property type="entry name" value="Mur_ligase_C"/>
    <property type="match status" value="1"/>
</dbReference>
<dbReference type="Gene3D" id="3.40.1190.10">
    <property type="entry name" value="Mur-like, catalytic domain"/>
    <property type="match status" value="1"/>
</dbReference>
<evidence type="ECO:0000256" key="4">
    <source>
        <dbReference type="ARBA" id="ARBA00022598"/>
    </source>
</evidence>
<accession>A0A1H9FRE9</accession>
<dbReference type="InterPro" id="IPR036291">
    <property type="entry name" value="NAD(P)-bd_dom_sf"/>
</dbReference>
<evidence type="ECO:0000256" key="5">
    <source>
        <dbReference type="ARBA" id="ARBA00022618"/>
    </source>
</evidence>
<dbReference type="Pfam" id="PF08245">
    <property type="entry name" value="Mur_ligase_M"/>
    <property type="match status" value="1"/>
</dbReference>
<dbReference type="InterPro" id="IPR036565">
    <property type="entry name" value="Mur-like_cat_sf"/>
</dbReference>
<dbReference type="Gene3D" id="3.90.190.20">
    <property type="entry name" value="Mur ligase, C-terminal domain"/>
    <property type="match status" value="1"/>
</dbReference>
<comment type="pathway">
    <text evidence="2 9 10">Cell wall biogenesis; peptidoglycan biosynthesis.</text>
</comment>
<comment type="similarity">
    <text evidence="9">Belongs to the MurCDEF family.</text>
</comment>
<feature type="binding site" evidence="9">
    <location>
        <begin position="124"/>
        <end position="130"/>
    </location>
    <ligand>
        <name>ATP</name>
        <dbReference type="ChEBI" id="CHEBI:30616"/>
    </ligand>
</feature>
<dbReference type="GO" id="GO:0051301">
    <property type="term" value="P:cell division"/>
    <property type="evidence" value="ECO:0007669"/>
    <property type="project" value="UniProtKB-KW"/>
</dbReference>
<dbReference type="GO" id="GO:0004326">
    <property type="term" value="F:tetrahydrofolylpolyglutamate synthase activity"/>
    <property type="evidence" value="ECO:0007669"/>
    <property type="project" value="InterPro"/>
</dbReference>
<evidence type="ECO:0000313" key="14">
    <source>
        <dbReference type="Proteomes" id="UP000199647"/>
    </source>
</evidence>
<keyword evidence="9 10" id="KW-0573">Peptidoglycan synthesis</keyword>
<sequence length="469" mass="50171">MTVKLNHLQGQRIGVVGLARSGLATVRSAIAGGANVLAWDDRESARDAAAELGARIAEPEDWAWPELSSLVLAPGIPLTHPEPHKVVGLAANAAVEIISDIELLWREVDARGLGDQCRFVAITGTNGKSTTTALIGHVLAEAGMRVSVGGNIGRSALDLDDPADDRIYVLEMSSYQLDLTVRFRPHVAVWLNLTPDHLDRHGDMTGYRLAKERIFANMGAHDTAVLGIDEPVMEDVAARLVEWGVPILETVSVEENEGASFFVNSEGRLIESGEPSVSFAPLPTLRGRHNWQNAACAYGAVRALGLTIDQVMTGMQSFPGLAHRMEVVGRRGRVLIVNDSKATNADATAKALATFEPIYWIAGGVPKAGGIADLAEFFPRIAKAYLIGQAAEDFSATLSRKVPHVIAGDLQTAVRLAADDAALDEAAEPVILLSPACASFDQFPDFEARGDAFRQAVNVLDRSHQETSA</sequence>
<dbReference type="OrthoDB" id="9809796at2"/>
<evidence type="ECO:0000313" key="13">
    <source>
        <dbReference type="EMBL" id="SEQ40500.1"/>
    </source>
</evidence>
<dbReference type="PANTHER" id="PTHR43692:SF1">
    <property type="entry name" value="UDP-N-ACETYLMURAMOYLALANINE--D-GLUTAMATE LIGASE"/>
    <property type="match status" value="1"/>
</dbReference>
<evidence type="ECO:0000256" key="2">
    <source>
        <dbReference type="ARBA" id="ARBA00004752"/>
    </source>
</evidence>
<keyword evidence="14" id="KW-1185">Reference proteome</keyword>
<keyword evidence="5 9" id="KW-0132">Cell division</keyword>
<dbReference type="InterPro" id="IPR013221">
    <property type="entry name" value="Mur_ligase_cen"/>
</dbReference>
<comment type="catalytic activity">
    <reaction evidence="9 10">
        <text>UDP-N-acetyl-alpha-D-muramoyl-L-alanine + D-glutamate + ATP = UDP-N-acetyl-alpha-D-muramoyl-L-alanyl-D-glutamate + ADP + phosphate + H(+)</text>
        <dbReference type="Rhea" id="RHEA:16429"/>
        <dbReference type="ChEBI" id="CHEBI:15378"/>
        <dbReference type="ChEBI" id="CHEBI:29986"/>
        <dbReference type="ChEBI" id="CHEBI:30616"/>
        <dbReference type="ChEBI" id="CHEBI:43474"/>
        <dbReference type="ChEBI" id="CHEBI:83898"/>
        <dbReference type="ChEBI" id="CHEBI:83900"/>
        <dbReference type="ChEBI" id="CHEBI:456216"/>
        <dbReference type="EC" id="6.3.2.9"/>
    </reaction>
</comment>
<proteinExistence type="inferred from homology"/>
<protein>
    <recommendedName>
        <fullName evidence="9 10">UDP-N-acetylmuramoylalanine--D-glutamate ligase</fullName>
        <ecNumber evidence="9 10">6.3.2.9</ecNumber>
    </recommendedName>
    <alternativeName>
        <fullName evidence="9">D-glutamic acid-adding enzyme</fullName>
    </alternativeName>
    <alternativeName>
        <fullName evidence="9">UDP-N-acetylmuramoyl-L-alanyl-D-glutamate synthetase</fullName>
    </alternativeName>
</protein>
<dbReference type="GO" id="GO:0071555">
    <property type="term" value="P:cell wall organization"/>
    <property type="evidence" value="ECO:0007669"/>
    <property type="project" value="UniProtKB-KW"/>
</dbReference>
<dbReference type="EC" id="6.3.2.9" evidence="9 10"/>